<organism evidence="2 3">
    <name type="scientific">Diploptera punctata</name>
    <name type="common">Pacific beetle cockroach</name>
    <dbReference type="NCBI Taxonomy" id="6984"/>
    <lineage>
        <taxon>Eukaryota</taxon>
        <taxon>Metazoa</taxon>
        <taxon>Ecdysozoa</taxon>
        <taxon>Arthropoda</taxon>
        <taxon>Hexapoda</taxon>
        <taxon>Insecta</taxon>
        <taxon>Pterygota</taxon>
        <taxon>Neoptera</taxon>
        <taxon>Polyneoptera</taxon>
        <taxon>Dictyoptera</taxon>
        <taxon>Blattodea</taxon>
        <taxon>Blaberoidea</taxon>
        <taxon>Blaberidae</taxon>
        <taxon>Diplopterinae</taxon>
        <taxon>Diploptera</taxon>
    </lineage>
</organism>
<reference evidence="2" key="1">
    <citation type="journal article" date="2023" name="IScience">
        <title>Live-bearing cockroach genome reveals convergent evolutionary mechanisms linked to viviparity in insects and beyond.</title>
        <authorList>
            <person name="Fouks B."/>
            <person name="Harrison M.C."/>
            <person name="Mikhailova A.A."/>
            <person name="Marchal E."/>
            <person name="English S."/>
            <person name="Carruthers M."/>
            <person name="Jennings E.C."/>
            <person name="Chiamaka E.L."/>
            <person name="Frigard R.A."/>
            <person name="Pippel M."/>
            <person name="Attardo G.M."/>
            <person name="Benoit J.B."/>
            <person name="Bornberg-Bauer E."/>
            <person name="Tobe S.S."/>
        </authorList>
    </citation>
    <scope>NUCLEOTIDE SEQUENCE</scope>
    <source>
        <strain evidence="2">Stay&amp;Tobe</strain>
    </source>
</reference>
<dbReference type="Proteomes" id="UP001233999">
    <property type="component" value="Unassembled WGS sequence"/>
</dbReference>
<accession>A0AAD8E9C3</accession>
<feature type="compositionally biased region" description="Low complexity" evidence="1">
    <location>
        <begin position="15"/>
        <end position="27"/>
    </location>
</feature>
<sequence>MGRTYKTRLRVLHLSSVSNSTSSNTDLTNERNTGTDNNSEEPILDMERLLVANYEYTKGKSACIRQFIGVARKFGTKDEYVSSMVRDEDTISKDQIAKLLPAPKEEKGNIFD</sequence>
<protein>
    <submittedName>
        <fullName evidence="2">Uncharacterized protein</fullName>
    </submittedName>
</protein>
<comment type="caution">
    <text evidence="2">The sequence shown here is derived from an EMBL/GenBank/DDBJ whole genome shotgun (WGS) entry which is preliminary data.</text>
</comment>
<reference evidence="2" key="2">
    <citation type="submission" date="2023-05" db="EMBL/GenBank/DDBJ databases">
        <authorList>
            <person name="Fouks B."/>
        </authorList>
    </citation>
    <scope>NUCLEOTIDE SEQUENCE</scope>
    <source>
        <strain evidence="2">Stay&amp;Tobe</strain>
        <tissue evidence="2">Testes</tissue>
    </source>
</reference>
<evidence type="ECO:0000313" key="2">
    <source>
        <dbReference type="EMBL" id="KAJ9581459.1"/>
    </source>
</evidence>
<evidence type="ECO:0000256" key="1">
    <source>
        <dbReference type="SAM" id="MobiDB-lite"/>
    </source>
</evidence>
<dbReference type="AlphaFoldDB" id="A0AAD8E9C3"/>
<proteinExistence type="predicted"/>
<gene>
    <name evidence="2" type="ORF">L9F63_023362</name>
</gene>
<keyword evidence="3" id="KW-1185">Reference proteome</keyword>
<dbReference type="EMBL" id="JASPKZ010007919">
    <property type="protein sequence ID" value="KAJ9581459.1"/>
    <property type="molecule type" value="Genomic_DNA"/>
</dbReference>
<feature type="region of interest" description="Disordered" evidence="1">
    <location>
        <begin position="15"/>
        <end position="41"/>
    </location>
</feature>
<evidence type="ECO:0000313" key="3">
    <source>
        <dbReference type="Proteomes" id="UP001233999"/>
    </source>
</evidence>
<name>A0AAD8E9C3_DIPPU</name>